<dbReference type="Proteomes" id="UP001152755">
    <property type="component" value="Unassembled WGS sequence"/>
</dbReference>
<keyword evidence="6" id="KW-1185">Reference proteome</keyword>
<dbReference type="PROSITE" id="PS50234">
    <property type="entry name" value="VWFA"/>
    <property type="match status" value="1"/>
</dbReference>
<feature type="compositionally biased region" description="Low complexity" evidence="1">
    <location>
        <begin position="584"/>
        <end position="599"/>
    </location>
</feature>
<proteinExistence type="predicted"/>
<dbReference type="Gene3D" id="3.40.50.410">
    <property type="entry name" value="von Willebrand factor, type A domain"/>
    <property type="match status" value="1"/>
</dbReference>
<dbReference type="InterPro" id="IPR051266">
    <property type="entry name" value="CLCR"/>
</dbReference>
<dbReference type="InterPro" id="IPR036465">
    <property type="entry name" value="vWFA_dom_sf"/>
</dbReference>
<protein>
    <submittedName>
        <fullName evidence="5">VWA domain-containing protein</fullName>
    </submittedName>
</protein>
<reference evidence="5" key="1">
    <citation type="submission" date="2022-08" db="EMBL/GenBank/DDBJ databases">
        <title>Genome analysis of Corynebacteriales strain.</title>
        <authorList>
            <person name="Lee S.D."/>
        </authorList>
    </citation>
    <scope>NUCLEOTIDE SEQUENCE</scope>
    <source>
        <strain evidence="5">D3-21</strain>
    </source>
</reference>
<keyword evidence="3" id="KW-0732">Signal</keyword>
<evidence type="ECO:0000313" key="5">
    <source>
        <dbReference type="EMBL" id="MDG3016191.1"/>
    </source>
</evidence>
<dbReference type="SUPFAM" id="SSF53300">
    <property type="entry name" value="vWA-like"/>
    <property type="match status" value="1"/>
</dbReference>
<accession>A0A9X4RIK0</accession>
<evidence type="ECO:0000313" key="6">
    <source>
        <dbReference type="Proteomes" id="UP001152755"/>
    </source>
</evidence>
<dbReference type="Pfam" id="PF13519">
    <property type="entry name" value="VWA_2"/>
    <property type="match status" value="1"/>
</dbReference>
<feature type="region of interest" description="Disordered" evidence="1">
    <location>
        <begin position="583"/>
        <end position="608"/>
    </location>
</feature>
<sequence length="642" mass="65824">MDRLAERCTTMAALVALMFGGFAVAATPADADDDPGDGPRYAPTMLILDASGSMQRPDPAGTMMTAAKNAVRSFVASAPAEARVGLSAYGTGTGNADAEKSAGCRDTKVLHPPTTLDRAALTRSVEGIEARGWTPMGAALRQAAEALPGSGPRSIVLVSDGEDTCAPPEPCEVARELKQQGVDLVLHTIGFAVDAAARTQLSCMAQATGGTYTDAADGRALARTLPRVSAAALRNYTATGRPVAGTPTHRGAPVIGTGQYLDTIGPKETRYYAVTVPAGATAYFSGTVSFPRVRNVASTRDLNVLETRVYGADGKDCNGFEFEQGTKASDGAALTVAQKWDGATKKHPIGLAADTCSGGGTYKFAVTWSRVSDGVPERLPIELLVGIEPGVTDPGPEAATSRTAFTASTGPETAIAGGGSFNVAAALPGSGNYVDTLAPGEFVFYRVKLDWGQGLAYRVILGGNGTHGVENVSNVRTTVYSPLRETIGSDFSSYTGTTTELSDGGKLGTPAVRYRNRTVPAEVGRSSLPGWYYIAVKVGSTSEGGTSAPVPVRLSVSVAGDHEPGPTYATPLTSGIFEASADTPAAGARSGPAPSRPSAVMSAGPQQDSGSDGVLIGVVVAAGVAVCAAVVGGVLWRRRRRS</sequence>
<dbReference type="InterPro" id="IPR002035">
    <property type="entry name" value="VWF_A"/>
</dbReference>
<gene>
    <name evidence="5" type="ORF">NVS88_16680</name>
</gene>
<feature type="transmembrane region" description="Helical" evidence="2">
    <location>
        <begin position="614"/>
        <end position="636"/>
    </location>
</feature>
<feature type="chain" id="PRO_5040729625" evidence="3">
    <location>
        <begin position="26"/>
        <end position="642"/>
    </location>
</feature>
<keyword evidence="2" id="KW-0472">Membrane</keyword>
<keyword evidence="2" id="KW-0812">Transmembrane</keyword>
<feature type="signal peptide" evidence="3">
    <location>
        <begin position="1"/>
        <end position="25"/>
    </location>
</feature>
<keyword evidence="2" id="KW-1133">Transmembrane helix</keyword>
<evidence type="ECO:0000259" key="4">
    <source>
        <dbReference type="PROSITE" id="PS50234"/>
    </source>
</evidence>
<dbReference type="PANTHER" id="PTHR10579:SF43">
    <property type="entry name" value="ZINC FINGER (C3HC4-TYPE RING FINGER) FAMILY PROTEIN"/>
    <property type="match status" value="1"/>
</dbReference>
<evidence type="ECO:0000256" key="3">
    <source>
        <dbReference type="SAM" id="SignalP"/>
    </source>
</evidence>
<evidence type="ECO:0000256" key="1">
    <source>
        <dbReference type="SAM" id="MobiDB-lite"/>
    </source>
</evidence>
<organism evidence="5 6">
    <name type="scientific">Speluncibacter jeojiensis</name>
    <dbReference type="NCBI Taxonomy" id="2710754"/>
    <lineage>
        <taxon>Bacteria</taxon>
        <taxon>Bacillati</taxon>
        <taxon>Actinomycetota</taxon>
        <taxon>Actinomycetes</taxon>
        <taxon>Mycobacteriales</taxon>
        <taxon>Speluncibacteraceae</taxon>
        <taxon>Speluncibacter</taxon>
    </lineage>
</organism>
<dbReference type="RefSeq" id="WP_332520408.1">
    <property type="nucleotide sequence ID" value="NZ_JANRHA010000011.1"/>
</dbReference>
<dbReference type="EMBL" id="JANRHA010000011">
    <property type="protein sequence ID" value="MDG3016191.1"/>
    <property type="molecule type" value="Genomic_DNA"/>
</dbReference>
<evidence type="ECO:0000256" key="2">
    <source>
        <dbReference type="SAM" id="Phobius"/>
    </source>
</evidence>
<dbReference type="PANTHER" id="PTHR10579">
    <property type="entry name" value="CALCIUM-ACTIVATED CHLORIDE CHANNEL REGULATOR"/>
    <property type="match status" value="1"/>
</dbReference>
<dbReference type="AlphaFoldDB" id="A0A9X4RIK0"/>
<feature type="domain" description="VWFA" evidence="4">
    <location>
        <begin position="43"/>
        <end position="228"/>
    </location>
</feature>
<dbReference type="SMART" id="SM00327">
    <property type="entry name" value="VWA"/>
    <property type="match status" value="1"/>
</dbReference>
<name>A0A9X4RIK0_9ACTN</name>
<comment type="caution">
    <text evidence="5">The sequence shown here is derived from an EMBL/GenBank/DDBJ whole genome shotgun (WGS) entry which is preliminary data.</text>
</comment>